<dbReference type="Gene3D" id="1.10.12.10">
    <property type="entry name" value="Lyase 2-enoyl-coa Hydratase, Chain A, domain 2"/>
    <property type="match status" value="1"/>
</dbReference>
<sequence>MPLVLAEQKQPGVLWLTLNRPEKHNAFNDQVISELIAHLDSAESNPAVRVLVLASEGASFSAGADVHWMRSMKDASYEENIYDALQLATLLYRLNHCSKPTICRVQGAAFGGAVGLVSCCDMAVAVESATFALSEVKIGLIPATISPYVVRAMGERNARRFFQTAETFTAERANAMRLLHEVVEDEQALDDQVLAWITALLANGPIAMSESRQLIADVVARPLSEEIVRTTSEWIAKVRVSQEGQEGLKAFLDKRPPSWQQDLNQSEE</sequence>
<organism evidence="2 3">
    <name type="scientific">Litoribacillus peritrichatus</name>
    <dbReference type="NCBI Taxonomy" id="718191"/>
    <lineage>
        <taxon>Bacteria</taxon>
        <taxon>Pseudomonadati</taxon>
        <taxon>Pseudomonadota</taxon>
        <taxon>Gammaproteobacteria</taxon>
        <taxon>Oceanospirillales</taxon>
        <taxon>Oceanospirillaceae</taxon>
        <taxon>Litoribacillus</taxon>
    </lineage>
</organism>
<dbReference type="RefSeq" id="WP_344798290.1">
    <property type="nucleotide sequence ID" value="NZ_BAABBN010000007.1"/>
</dbReference>
<protein>
    <submittedName>
        <fullName evidence="2">Enoyl-CoA hydratase-related protein</fullName>
    </submittedName>
</protein>
<evidence type="ECO:0000313" key="3">
    <source>
        <dbReference type="Proteomes" id="UP001501565"/>
    </source>
</evidence>
<reference evidence="3" key="1">
    <citation type="journal article" date="2019" name="Int. J. Syst. Evol. Microbiol.">
        <title>The Global Catalogue of Microorganisms (GCM) 10K type strain sequencing project: providing services to taxonomists for standard genome sequencing and annotation.</title>
        <authorList>
            <consortium name="The Broad Institute Genomics Platform"/>
            <consortium name="The Broad Institute Genome Sequencing Center for Infectious Disease"/>
            <person name="Wu L."/>
            <person name="Ma J."/>
        </authorList>
    </citation>
    <scope>NUCLEOTIDE SEQUENCE [LARGE SCALE GENOMIC DNA]</scope>
    <source>
        <strain evidence="3">JCM 17551</strain>
    </source>
</reference>
<dbReference type="InterPro" id="IPR014748">
    <property type="entry name" value="Enoyl-CoA_hydra_C"/>
</dbReference>
<evidence type="ECO:0000313" key="2">
    <source>
        <dbReference type="EMBL" id="GAA3924829.1"/>
    </source>
</evidence>
<evidence type="ECO:0000256" key="1">
    <source>
        <dbReference type="ARBA" id="ARBA00005254"/>
    </source>
</evidence>
<keyword evidence="3" id="KW-1185">Reference proteome</keyword>
<dbReference type="SUPFAM" id="SSF52096">
    <property type="entry name" value="ClpP/crotonase"/>
    <property type="match status" value="1"/>
</dbReference>
<accession>A0ABP7ML25</accession>
<dbReference type="InterPro" id="IPR001753">
    <property type="entry name" value="Enoyl-CoA_hydra/iso"/>
</dbReference>
<dbReference type="CDD" id="cd06558">
    <property type="entry name" value="crotonase-like"/>
    <property type="match status" value="1"/>
</dbReference>
<comment type="caution">
    <text evidence="2">The sequence shown here is derived from an EMBL/GenBank/DDBJ whole genome shotgun (WGS) entry which is preliminary data.</text>
</comment>
<dbReference type="InterPro" id="IPR029045">
    <property type="entry name" value="ClpP/crotonase-like_dom_sf"/>
</dbReference>
<name>A0ABP7ML25_9GAMM</name>
<gene>
    <name evidence="2" type="ORF">GCM10022277_20850</name>
</gene>
<dbReference type="Proteomes" id="UP001501565">
    <property type="component" value="Unassembled WGS sequence"/>
</dbReference>
<proteinExistence type="inferred from homology"/>
<dbReference type="PANTHER" id="PTHR42964:SF1">
    <property type="entry name" value="POLYKETIDE BIOSYNTHESIS ENOYL-COA HYDRATASE PKSH-RELATED"/>
    <property type="match status" value="1"/>
</dbReference>
<dbReference type="Pfam" id="PF00378">
    <property type="entry name" value="ECH_1"/>
    <property type="match status" value="1"/>
</dbReference>
<comment type="similarity">
    <text evidence="1">Belongs to the enoyl-CoA hydratase/isomerase family.</text>
</comment>
<dbReference type="PANTHER" id="PTHR42964">
    <property type="entry name" value="ENOYL-COA HYDRATASE"/>
    <property type="match status" value="1"/>
</dbReference>
<dbReference type="EMBL" id="BAABBN010000007">
    <property type="protein sequence ID" value="GAA3924829.1"/>
    <property type="molecule type" value="Genomic_DNA"/>
</dbReference>
<dbReference type="Gene3D" id="3.90.226.10">
    <property type="entry name" value="2-enoyl-CoA Hydratase, Chain A, domain 1"/>
    <property type="match status" value="1"/>
</dbReference>
<dbReference type="InterPro" id="IPR051683">
    <property type="entry name" value="Enoyl-CoA_Hydratase/Isomerase"/>
</dbReference>